<dbReference type="PANTHER" id="PTHR23359">
    <property type="entry name" value="NUCLEOTIDE KINASE"/>
    <property type="match status" value="1"/>
</dbReference>
<sequence>MASHDTPIVVAVLGGPGTGKSTQCARLQSEFHCTHLSIGDILRAEAVNSESSHRELLIRNLAEGRVGPKEMTVGILQRAMKTAFSENQVEVFLLDGFPRALATAQYFEAEVAPISLLLFLEHSETSVVIERLLARNRADDTRVAIEKRLKVFKETTMEVFRHYEQLGKGLSLDASGSEEEVYQRAVEALRGWGIGMRDRDQVCKGENAAECNCS</sequence>
<dbReference type="Proteomes" id="UP000799770">
    <property type="component" value="Unassembled WGS sequence"/>
</dbReference>
<protein>
    <submittedName>
        <fullName evidence="5">Uridylate kinase Ura6</fullName>
    </submittedName>
</protein>
<dbReference type="SUPFAM" id="SSF52540">
    <property type="entry name" value="P-loop containing nucleoside triphosphate hydrolases"/>
    <property type="match status" value="1"/>
</dbReference>
<dbReference type="GO" id="GO:0019205">
    <property type="term" value="F:nucleobase-containing compound kinase activity"/>
    <property type="evidence" value="ECO:0007669"/>
    <property type="project" value="InterPro"/>
</dbReference>
<name>A0A6A5ZB43_9PLEO</name>
<keyword evidence="6" id="KW-1185">Reference proteome</keyword>
<evidence type="ECO:0000256" key="1">
    <source>
        <dbReference type="ARBA" id="ARBA00022679"/>
    </source>
</evidence>
<dbReference type="InterPro" id="IPR000850">
    <property type="entry name" value="Adenylat/UMP-CMP_kin"/>
</dbReference>
<proteinExistence type="inferred from homology"/>
<comment type="similarity">
    <text evidence="4">Belongs to the adenylate kinase family.</text>
</comment>
<dbReference type="HAMAP" id="MF_00235">
    <property type="entry name" value="Adenylate_kinase_Adk"/>
    <property type="match status" value="1"/>
</dbReference>
<evidence type="ECO:0000313" key="6">
    <source>
        <dbReference type="Proteomes" id="UP000799770"/>
    </source>
</evidence>
<dbReference type="PRINTS" id="PR00094">
    <property type="entry name" value="ADENYLTKNASE"/>
</dbReference>
<accession>A0A6A5ZB43</accession>
<reference evidence="5" key="1">
    <citation type="journal article" date="2020" name="Stud. Mycol.">
        <title>101 Dothideomycetes genomes: a test case for predicting lifestyles and emergence of pathogens.</title>
        <authorList>
            <person name="Haridas S."/>
            <person name="Albert R."/>
            <person name="Binder M."/>
            <person name="Bloem J."/>
            <person name="Labutti K."/>
            <person name="Salamov A."/>
            <person name="Andreopoulos B."/>
            <person name="Baker S."/>
            <person name="Barry K."/>
            <person name="Bills G."/>
            <person name="Bluhm B."/>
            <person name="Cannon C."/>
            <person name="Castanera R."/>
            <person name="Culley D."/>
            <person name="Daum C."/>
            <person name="Ezra D."/>
            <person name="Gonzalez J."/>
            <person name="Henrissat B."/>
            <person name="Kuo A."/>
            <person name="Liang C."/>
            <person name="Lipzen A."/>
            <person name="Lutzoni F."/>
            <person name="Magnuson J."/>
            <person name="Mondo S."/>
            <person name="Nolan M."/>
            <person name="Ohm R."/>
            <person name="Pangilinan J."/>
            <person name="Park H.-J."/>
            <person name="Ramirez L."/>
            <person name="Alfaro M."/>
            <person name="Sun H."/>
            <person name="Tritt A."/>
            <person name="Yoshinaga Y."/>
            <person name="Zwiers L.-H."/>
            <person name="Turgeon B."/>
            <person name="Goodwin S."/>
            <person name="Spatafora J."/>
            <person name="Crous P."/>
            <person name="Grigoriev I."/>
        </authorList>
    </citation>
    <scope>NUCLEOTIDE SEQUENCE</scope>
    <source>
        <strain evidence="5">CBS 627.86</strain>
    </source>
</reference>
<evidence type="ECO:0000256" key="3">
    <source>
        <dbReference type="ARBA" id="ARBA00022777"/>
    </source>
</evidence>
<dbReference type="GO" id="GO:0006139">
    <property type="term" value="P:nucleobase-containing compound metabolic process"/>
    <property type="evidence" value="ECO:0007669"/>
    <property type="project" value="InterPro"/>
</dbReference>
<keyword evidence="1 4" id="KW-0808">Transferase</keyword>
<dbReference type="InterPro" id="IPR027417">
    <property type="entry name" value="P-loop_NTPase"/>
</dbReference>
<dbReference type="OrthoDB" id="442176at2759"/>
<evidence type="ECO:0000256" key="2">
    <source>
        <dbReference type="ARBA" id="ARBA00022741"/>
    </source>
</evidence>
<keyword evidence="2" id="KW-0547">Nucleotide-binding</keyword>
<evidence type="ECO:0000313" key="5">
    <source>
        <dbReference type="EMBL" id="KAF2116475.1"/>
    </source>
</evidence>
<organism evidence="5 6">
    <name type="scientific">Lophiotrema nucula</name>
    <dbReference type="NCBI Taxonomy" id="690887"/>
    <lineage>
        <taxon>Eukaryota</taxon>
        <taxon>Fungi</taxon>
        <taxon>Dikarya</taxon>
        <taxon>Ascomycota</taxon>
        <taxon>Pezizomycotina</taxon>
        <taxon>Dothideomycetes</taxon>
        <taxon>Pleosporomycetidae</taxon>
        <taxon>Pleosporales</taxon>
        <taxon>Lophiotremataceae</taxon>
        <taxon>Lophiotrema</taxon>
    </lineage>
</organism>
<dbReference type="Gene3D" id="3.40.50.300">
    <property type="entry name" value="P-loop containing nucleotide triphosphate hydrolases"/>
    <property type="match status" value="1"/>
</dbReference>
<keyword evidence="3 4" id="KW-0418">Kinase</keyword>
<dbReference type="AlphaFoldDB" id="A0A6A5ZB43"/>
<dbReference type="Pfam" id="PF00406">
    <property type="entry name" value="ADK"/>
    <property type="match status" value="1"/>
</dbReference>
<dbReference type="CDD" id="cd01428">
    <property type="entry name" value="ADK"/>
    <property type="match status" value="1"/>
</dbReference>
<dbReference type="EMBL" id="ML977320">
    <property type="protein sequence ID" value="KAF2116475.1"/>
    <property type="molecule type" value="Genomic_DNA"/>
</dbReference>
<dbReference type="GO" id="GO:0005524">
    <property type="term" value="F:ATP binding"/>
    <property type="evidence" value="ECO:0007669"/>
    <property type="project" value="InterPro"/>
</dbReference>
<gene>
    <name evidence="5" type="ORF">BDV96DRAFT_490959</name>
</gene>
<evidence type="ECO:0000256" key="4">
    <source>
        <dbReference type="RuleBase" id="RU003330"/>
    </source>
</evidence>